<evidence type="ECO:0000313" key="3">
    <source>
        <dbReference type="EMBL" id="QJA48261.1"/>
    </source>
</evidence>
<dbReference type="EMBL" id="MT144077">
    <property type="protein sequence ID" value="QJA48261.1"/>
    <property type="molecule type" value="Genomic_DNA"/>
</dbReference>
<dbReference type="Gene3D" id="1.20.1060.10">
    <property type="entry name" value="Taq DNA Polymerase, Chain T, domain 4"/>
    <property type="match status" value="1"/>
</dbReference>
<proteinExistence type="predicted"/>
<dbReference type="InterPro" id="IPR036895">
    <property type="entry name" value="Uracil-DNA_glycosylase-like_sf"/>
</dbReference>
<dbReference type="Gene3D" id="3.40.470.10">
    <property type="entry name" value="Uracil-DNA glycosylase-like domain"/>
    <property type="match status" value="1"/>
</dbReference>
<dbReference type="PANTHER" id="PTHR10133:SF27">
    <property type="entry name" value="DNA POLYMERASE NU"/>
    <property type="match status" value="1"/>
</dbReference>
<gene>
    <name evidence="3" type="ORF">TM448A00882_0016</name>
    <name evidence="4" type="ORF">TM448B00508_0042</name>
</gene>
<organism evidence="3">
    <name type="scientific">viral metagenome</name>
    <dbReference type="NCBI Taxonomy" id="1070528"/>
    <lineage>
        <taxon>unclassified sequences</taxon>
        <taxon>metagenomes</taxon>
        <taxon>organismal metagenomes</taxon>
    </lineage>
</organism>
<dbReference type="InterPro" id="IPR002562">
    <property type="entry name" value="3'-5'_exonuclease_dom"/>
</dbReference>
<dbReference type="SUPFAM" id="SSF52141">
    <property type="entry name" value="Uracil-DNA glycosylase-like"/>
    <property type="match status" value="1"/>
</dbReference>
<protein>
    <submittedName>
        <fullName evidence="3">Putative DNA polymerase</fullName>
    </submittedName>
</protein>
<dbReference type="InterPro" id="IPR005122">
    <property type="entry name" value="Uracil-DNA_glycosylase-like"/>
</dbReference>
<dbReference type="PRINTS" id="PR00868">
    <property type="entry name" value="DNAPOLI"/>
</dbReference>
<dbReference type="InterPro" id="IPR002298">
    <property type="entry name" value="DNA_polymerase_A"/>
</dbReference>
<name>A0A6H1ZLE6_9ZZZZ</name>
<dbReference type="GO" id="GO:0008408">
    <property type="term" value="F:3'-5' exonuclease activity"/>
    <property type="evidence" value="ECO:0007669"/>
    <property type="project" value="InterPro"/>
</dbReference>
<dbReference type="SUPFAM" id="SSF56672">
    <property type="entry name" value="DNA/RNA polymerases"/>
    <property type="match status" value="1"/>
</dbReference>
<dbReference type="Pfam" id="PF03167">
    <property type="entry name" value="UDG"/>
    <property type="match status" value="1"/>
</dbReference>
<dbReference type="Pfam" id="PF00476">
    <property type="entry name" value="DNA_pol_A"/>
    <property type="match status" value="1"/>
</dbReference>
<dbReference type="GO" id="GO:0003887">
    <property type="term" value="F:DNA-directed DNA polymerase activity"/>
    <property type="evidence" value="ECO:0007669"/>
    <property type="project" value="InterPro"/>
</dbReference>
<dbReference type="InterPro" id="IPR001098">
    <property type="entry name" value="DNA-dir_DNA_pol_A_palm_dom"/>
</dbReference>
<dbReference type="InterPro" id="IPR036397">
    <property type="entry name" value="RNaseH_sf"/>
</dbReference>
<dbReference type="PANTHER" id="PTHR10133">
    <property type="entry name" value="DNA POLYMERASE I"/>
    <property type="match status" value="1"/>
</dbReference>
<evidence type="ECO:0000256" key="1">
    <source>
        <dbReference type="ARBA" id="ARBA00022705"/>
    </source>
</evidence>
<evidence type="ECO:0000313" key="4">
    <source>
        <dbReference type="EMBL" id="QJH95728.1"/>
    </source>
</evidence>
<evidence type="ECO:0000259" key="2">
    <source>
        <dbReference type="SMART" id="SM00482"/>
    </source>
</evidence>
<dbReference type="GO" id="GO:0003677">
    <property type="term" value="F:DNA binding"/>
    <property type="evidence" value="ECO:0007669"/>
    <property type="project" value="InterPro"/>
</dbReference>
<dbReference type="GO" id="GO:0006261">
    <property type="term" value="P:DNA-templated DNA replication"/>
    <property type="evidence" value="ECO:0007669"/>
    <property type="project" value="InterPro"/>
</dbReference>
<dbReference type="EMBL" id="MT144627">
    <property type="protein sequence ID" value="QJH95728.1"/>
    <property type="molecule type" value="Genomic_DNA"/>
</dbReference>
<dbReference type="GO" id="GO:0006302">
    <property type="term" value="P:double-strand break repair"/>
    <property type="evidence" value="ECO:0007669"/>
    <property type="project" value="TreeGrafter"/>
</dbReference>
<accession>A0A6H1ZLE6</accession>
<dbReference type="AlphaFoldDB" id="A0A6H1ZLE6"/>
<dbReference type="Gene3D" id="3.30.70.370">
    <property type="match status" value="1"/>
</dbReference>
<sequence length="746" mass="85686">MELEQGEPFVGPSGKFLNHMLRVCGIQRESCYITNVIKHYLPKDKLDSLKPGDYENSLKELTTELSGIECNVIVALGGIALTALCHDKTGIDKWRGSILEPTLNVPQTKVVPTLHPARVLHSGDYRFKSIIEFDLQRALEECANTALHRPSYTLLTQPRLREVLDFCEWLQSPGVPFVTCDIEMLGGTDSGAKISAVGFAGSRDKALCIPFMEYDHDYWPLEEEVQVWSAIAKVIRTKPINNQNVYFDLYHLRKVGVHHTLVHMDTMAAHALMWPELPHSLAFLTSIYTREPYYKDEGQTWRTGGNLKQYWEYNAKDCITAHRVALALAKELKDEGLYDYYFKMVRPLGEVLFKMSLRGVQVDTEYRRRASYQMFGRVTGLEQTLESAVGYPVNTNPSNALRHFLYADLNLPKRYTKTRTLSTSEDDLLYFYRLTGSDLFHYILNIRNLKKLRGTFFEYKLHPDGRLRCAFKQATDTGRLSSTKAHDGYGTNTQNFPPDARKQVIAGEGKTFVSADLSQVEARIVAYESRDPRLMYVFDSGQDIHLTTASFLFGIPYPELSEMYASGDAEAKRMRTIAKTCVHALNYDMGIPRFYDQLLSRGLYLSRPEVSDIYARYHQTFEGIKRWHMEVQHALNNTRRLENAFGRFRYFLGRMDRETYKTAYAWIPQSTAVEIINRAMIVLDRTLPSGSYLALQLHDEIVVETQERDTERVSNMLRRELERPVPKYNIVVPADVHVAGRWGDLK</sequence>
<reference evidence="3" key="1">
    <citation type="submission" date="2020-03" db="EMBL/GenBank/DDBJ databases">
        <title>The deep terrestrial virosphere.</title>
        <authorList>
            <person name="Holmfeldt K."/>
            <person name="Nilsson E."/>
            <person name="Simone D."/>
            <person name="Lopez-Fernandez M."/>
            <person name="Wu X."/>
            <person name="de Brujin I."/>
            <person name="Lundin D."/>
            <person name="Andersson A."/>
            <person name="Bertilsson S."/>
            <person name="Dopson M."/>
        </authorList>
    </citation>
    <scope>NUCLEOTIDE SEQUENCE</scope>
    <source>
        <strain evidence="3">TM448A00882</strain>
        <strain evidence="4">TM448B00508</strain>
    </source>
</reference>
<dbReference type="SUPFAM" id="SSF53098">
    <property type="entry name" value="Ribonuclease H-like"/>
    <property type="match status" value="1"/>
</dbReference>
<dbReference type="InterPro" id="IPR043502">
    <property type="entry name" value="DNA/RNA_pol_sf"/>
</dbReference>
<feature type="domain" description="DNA-directed DNA polymerase family A palm" evidence="2">
    <location>
        <begin position="499"/>
        <end position="709"/>
    </location>
</feature>
<dbReference type="Gene3D" id="3.30.420.10">
    <property type="entry name" value="Ribonuclease H-like superfamily/Ribonuclease H"/>
    <property type="match status" value="1"/>
</dbReference>
<dbReference type="Pfam" id="PF01612">
    <property type="entry name" value="DNA_pol_A_exo1"/>
    <property type="match status" value="1"/>
</dbReference>
<dbReference type="InterPro" id="IPR012337">
    <property type="entry name" value="RNaseH-like_sf"/>
</dbReference>
<keyword evidence="1" id="KW-0235">DNA replication</keyword>
<dbReference type="SMART" id="SM00482">
    <property type="entry name" value="POLAc"/>
    <property type="match status" value="1"/>
</dbReference>
<dbReference type="Gene3D" id="1.10.150.20">
    <property type="entry name" value="5' to 3' exonuclease, C-terminal subdomain"/>
    <property type="match status" value="1"/>
</dbReference>